<proteinExistence type="predicted"/>
<gene>
    <name evidence="1" type="ORF">AD954_02970</name>
</gene>
<dbReference type="EMBL" id="LIAA01000012">
    <property type="protein sequence ID" value="KXV78407.1"/>
    <property type="molecule type" value="Genomic_DNA"/>
</dbReference>
<dbReference type="PATRIC" id="fig|178900.7.peg.325"/>
<name>A0A149VDY1_9PROT</name>
<dbReference type="Proteomes" id="UP000075462">
    <property type="component" value="Unassembled WGS sequence"/>
</dbReference>
<organism evidence="1 2">
    <name type="scientific">Acetobacter cerevisiae</name>
    <dbReference type="NCBI Taxonomy" id="178900"/>
    <lineage>
        <taxon>Bacteria</taxon>
        <taxon>Pseudomonadati</taxon>
        <taxon>Pseudomonadota</taxon>
        <taxon>Alphaproteobacteria</taxon>
        <taxon>Acetobacterales</taxon>
        <taxon>Acetobacteraceae</taxon>
        <taxon>Acetobacter</taxon>
    </lineage>
</organism>
<accession>A0A149VDY1</accession>
<dbReference type="AlphaFoldDB" id="A0A149VDY1"/>
<evidence type="ECO:0000313" key="2">
    <source>
        <dbReference type="Proteomes" id="UP000075462"/>
    </source>
</evidence>
<sequence length="95" mass="10149">MKYVNYAADPDGTQVGLLVHDLTNGGYYLIANSATTLPAPPPGPNNPDGVILNDTIVCFLSGSMIRTSKGDVIVENVKIGDEVVVFDWKNNKDAL</sequence>
<comment type="caution">
    <text evidence="1">The sequence shown here is derived from an EMBL/GenBank/DDBJ whole genome shotgun (WGS) entry which is preliminary data.</text>
</comment>
<evidence type="ECO:0000313" key="1">
    <source>
        <dbReference type="EMBL" id="KXV78407.1"/>
    </source>
</evidence>
<reference evidence="1 2" key="1">
    <citation type="submission" date="2015-06" db="EMBL/GenBank/DDBJ databases">
        <title>Improved classification and identification of acetic acid bacteria using matrix-assisted laser desorption/ionization time-of-flight mass spectrometry; Gluconobacter nephelii and Gluconobacter uchimurae are later heterotypic synonyms of Gluconobacter japonicus and Gluconobacter oxydans, respectively.</title>
        <authorList>
            <person name="Li L."/>
            <person name="Cleenwerck I."/>
            <person name="De Vuyst L."/>
            <person name="Vandamme P."/>
        </authorList>
    </citation>
    <scope>NUCLEOTIDE SEQUENCE [LARGE SCALE GENOMIC DNA]</scope>
    <source>
        <strain evidence="1 2">LMG 1545</strain>
    </source>
</reference>
<protein>
    <submittedName>
        <fullName evidence="1">Uncharacterized protein</fullName>
    </submittedName>
</protein>